<dbReference type="RefSeq" id="WP_052006050.1">
    <property type="nucleotide sequence ID" value="NZ_BMEG01000018.1"/>
</dbReference>
<evidence type="ECO:0000313" key="13">
    <source>
        <dbReference type="Proteomes" id="UP000027439"/>
    </source>
</evidence>
<reference evidence="11" key="1">
    <citation type="journal article" date="2014" name="Int. J. Syst. Evol. Microbiol.">
        <title>Complete genome of a new Firmicutes species belonging to the dominant human colonic microbiota ('Ruminococcus bicirculans') reveals two chromosomes and a selective capacity to utilize plant glucans.</title>
        <authorList>
            <consortium name="NISC Comparative Sequencing Program"/>
            <person name="Wegmann U."/>
            <person name="Louis P."/>
            <person name="Goesmann A."/>
            <person name="Henrissat B."/>
            <person name="Duncan S.H."/>
            <person name="Flint H.J."/>
        </authorList>
    </citation>
    <scope>NUCLEOTIDE SEQUENCE</scope>
    <source>
        <strain evidence="11">CGMCC 1.11013</strain>
    </source>
</reference>
<dbReference type="CDD" id="cd00075">
    <property type="entry name" value="HATPase"/>
    <property type="match status" value="1"/>
</dbReference>
<dbReference type="EMBL" id="JFHE01000052">
    <property type="protein sequence ID" value="KDR26606.1"/>
    <property type="molecule type" value="Genomic_DNA"/>
</dbReference>
<dbReference type="Gene3D" id="3.30.565.10">
    <property type="entry name" value="Histidine kinase-like ATPase, C-terminal domain"/>
    <property type="match status" value="1"/>
</dbReference>
<dbReference type="SUPFAM" id="SSF55874">
    <property type="entry name" value="ATPase domain of HSP90 chaperone/DNA topoisomerase II/histidine kinase"/>
    <property type="match status" value="1"/>
</dbReference>
<evidence type="ECO:0000256" key="8">
    <source>
        <dbReference type="SAM" id="Coils"/>
    </source>
</evidence>
<evidence type="ECO:0000313" key="12">
    <source>
        <dbReference type="EMBL" id="KDR26606.1"/>
    </source>
</evidence>
<dbReference type="Pfam" id="PF00512">
    <property type="entry name" value="HisKA"/>
    <property type="match status" value="1"/>
</dbReference>
<feature type="modified residue" description="4-aspartylphosphate" evidence="7">
    <location>
        <position position="639"/>
    </location>
</feature>
<dbReference type="Gene3D" id="3.30.450.40">
    <property type="match status" value="1"/>
</dbReference>
<evidence type="ECO:0000256" key="7">
    <source>
        <dbReference type="PROSITE-ProRule" id="PRU00169"/>
    </source>
</evidence>
<dbReference type="PROSITE" id="PS50109">
    <property type="entry name" value="HIS_KIN"/>
    <property type="match status" value="1"/>
</dbReference>
<feature type="domain" description="Response regulatory" evidence="10">
    <location>
        <begin position="590"/>
        <end position="706"/>
    </location>
</feature>
<dbReference type="InterPro" id="IPR011006">
    <property type="entry name" value="CheY-like_superfamily"/>
</dbReference>
<evidence type="ECO:0000256" key="3">
    <source>
        <dbReference type="ARBA" id="ARBA00012438"/>
    </source>
</evidence>
<dbReference type="InterPro" id="IPR003661">
    <property type="entry name" value="HisK_dim/P_dom"/>
</dbReference>
<comment type="catalytic activity">
    <reaction evidence="1">
        <text>ATP + protein L-histidine = ADP + protein N-phospho-L-histidine.</text>
        <dbReference type="EC" id="2.7.13.3"/>
    </reaction>
</comment>
<dbReference type="InterPro" id="IPR029016">
    <property type="entry name" value="GAF-like_dom_sf"/>
</dbReference>
<proteinExistence type="predicted"/>
<dbReference type="CDD" id="cd17580">
    <property type="entry name" value="REC_2_DhkD-like"/>
    <property type="match status" value="1"/>
</dbReference>
<protein>
    <recommendedName>
        <fullName evidence="3">histidine kinase</fullName>
        <ecNumber evidence="3">2.7.13.3</ecNumber>
    </recommendedName>
</protein>
<keyword evidence="5" id="KW-0808">Transferase</keyword>
<dbReference type="Gene3D" id="1.10.287.130">
    <property type="match status" value="1"/>
</dbReference>
<dbReference type="InterPro" id="IPR001789">
    <property type="entry name" value="Sig_transdc_resp-reg_receiver"/>
</dbReference>
<dbReference type="EMBL" id="BMEG01000018">
    <property type="protein sequence ID" value="GGD97036.1"/>
    <property type="molecule type" value="Genomic_DNA"/>
</dbReference>
<dbReference type="InterPro" id="IPR036890">
    <property type="entry name" value="HATPase_C_sf"/>
</dbReference>
<evidence type="ECO:0000313" key="14">
    <source>
        <dbReference type="Proteomes" id="UP000597138"/>
    </source>
</evidence>
<evidence type="ECO:0000256" key="6">
    <source>
        <dbReference type="ARBA" id="ARBA00022777"/>
    </source>
</evidence>
<dbReference type="SUPFAM" id="SSF52172">
    <property type="entry name" value="CheY-like"/>
    <property type="match status" value="2"/>
</dbReference>
<dbReference type="InterPro" id="IPR003594">
    <property type="entry name" value="HATPase_dom"/>
</dbReference>
<dbReference type="PRINTS" id="PR00344">
    <property type="entry name" value="BCTRLSENSOR"/>
</dbReference>
<dbReference type="Pfam" id="PF02518">
    <property type="entry name" value="HATPase_c"/>
    <property type="match status" value="1"/>
</dbReference>
<reference evidence="14" key="3">
    <citation type="journal article" date="2019" name="Int. J. Syst. Evol. Microbiol.">
        <title>The Global Catalogue of Microorganisms (GCM) 10K type strain sequencing project: providing services to taxonomists for standard genome sequencing and annotation.</title>
        <authorList>
            <consortium name="The Broad Institute Genomics Platform"/>
            <consortium name="The Broad Institute Genome Sequencing Center for Infectious Disease"/>
            <person name="Wu L."/>
            <person name="Ma J."/>
        </authorList>
    </citation>
    <scope>NUCLEOTIDE SEQUENCE [LARGE SCALE GENOMIC DNA]</scope>
    <source>
        <strain evidence="14">CGMCC 1.11013</strain>
    </source>
</reference>
<dbReference type="STRING" id="1071679.BG57_26165"/>
<dbReference type="CDD" id="cd00082">
    <property type="entry name" value="HisKA"/>
    <property type="match status" value="1"/>
</dbReference>
<dbReference type="InterPro" id="IPR005467">
    <property type="entry name" value="His_kinase_dom"/>
</dbReference>
<evidence type="ECO:0000313" key="11">
    <source>
        <dbReference type="EMBL" id="GGD97036.1"/>
    </source>
</evidence>
<keyword evidence="8" id="KW-0175">Coiled coil</keyword>
<comment type="caution">
    <text evidence="12">The sequence shown here is derived from an EMBL/GenBank/DDBJ whole genome shotgun (WGS) entry which is preliminary data.</text>
</comment>
<evidence type="ECO:0000259" key="10">
    <source>
        <dbReference type="PROSITE" id="PS50110"/>
    </source>
</evidence>
<dbReference type="Proteomes" id="UP000027439">
    <property type="component" value="Unassembled WGS sequence"/>
</dbReference>
<feature type="modified residue" description="4-aspartylphosphate" evidence="7">
    <location>
        <position position="62"/>
    </location>
</feature>
<evidence type="ECO:0000256" key="2">
    <source>
        <dbReference type="ARBA" id="ARBA00004429"/>
    </source>
</evidence>
<dbReference type="SUPFAM" id="SSF47384">
    <property type="entry name" value="Homodimeric domain of signal transducing histidine kinase"/>
    <property type="match status" value="1"/>
</dbReference>
<dbReference type="SMART" id="SM00387">
    <property type="entry name" value="HATPase_c"/>
    <property type="match status" value="1"/>
</dbReference>
<dbReference type="eggNOG" id="COG2205">
    <property type="taxonomic scope" value="Bacteria"/>
</dbReference>
<dbReference type="InterPro" id="IPR036097">
    <property type="entry name" value="HisK_dim/P_sf"/>
</dbReference>
<reference evidence="11" key="4">
    <citation type="submission" date="2024-05" db="EMBL/GenBank/DDBJ databases">
        <authorList>
            <person name="Sun Q."/>
            <person name="Zhou Y."/>
        </authorList>
    </citation>
    <scope>NUCLEOTIDE SEQUENCE</scope>
    <source>
        <strain evidence="11">CGMCC 1.11013</strain>
    </source>
</reference>
<dbReference type="Proteomes" id="UP000597138">
    <property type="component" value="Unassembled WGS sequence"/>
</dbReference>
<dbReference type="PANTHER" id="PTHR43547:SF2">
    <property type="entry name" value="HYBRID SIGNAL TRANSDUCTION HISTIDINE KINASE C"/>
    <property type="match status" value="1"/>
</dbReference>
<dbReference type="EC" id="2.7.13.3" evidence="3"/>
<dbReference type="GO" id="GO:0000155">
    <property type="term" value="F:phosphorelay sensor kinase activity"/>
    <property type="evidence" value="ECO:0007669"/>
    <property type="project" value="InterPro"/>
</dbReference>
<evidence type="ECO:0000259" key="9">
    <source>
        <dbReference type="PROSITE" id="PS50109"/>
    </source>
</evidence>
<dbReference type="InterPro" id="IPR004358">
    <property type="entry name" value="Sig_transdc_His_kin-like_C"/>
</dbReference>
<reference evidence="12 13" key="2">
    <citation type="submission" date="2014-03" db="EMBL/GenBank/DDBJ databases">
        <title>Draft Genome Sequences of Four Burkholderia Strains.</title>
        <authorList>
            <person name="Liu X.Y."/>
            <person name="Li C.X."/>
            <person name="Xu J.H."/>
        </authorList>
    </citation>
    <scope>NUCLEOTIDE SEQUENCE [LARGE SCALE GENOMIC DNA]</scope>
    <source>
        <strain evidence="12 13">R27</strain>
    </source>
</reference>
<comment type="subcellular location">
    <subcellularLocation>
        <location evidence="2">Cell inner membrane</location>
        <topology evidence="2">Multi-pass membrane protein</topology>
    </subcellularLocation>
</comment>
<keyword evidence="14" id="KW-1185">Reference proteome</keyword>
<gene>
    <name evidence="12" type="ORF">BG57_26165</name>
    <name evidence="11" type="ORF">GCM10010985_59750</name>
</gene>
<organism evidence="12 13">
    <name type="scientific">Caballeronia grimmiae</name>
    <dbReference type="NCBI Taxonomy" id="1071679"/>
    <lineage>
        <taxon>Bacteria</taxon>
        <taxon>Pseudomonadati</taxon>
        <taxon>Pseudomonadota</taxon>
        <taxon>Betaproteobacteria</taxon>
        <taxon>Burkholderiales</taxon>
        <taxon>Burkholderiaceae</taxon>
        <taxon>Caballeronia</taxon>
    </lineage>
</organism>
<dbReference type="SMART" id="SM00448">
    <property type="entry name" value="REC"/>
    <property type="match status" value="2"/>
</dbReference>
<dbReference type="SMART" id="SM00388">
    <property type="entry name" value="HisKA"/>
    <property type="match status" value="1"/>
</dbReference>
<accession>A0A069NNJ2</accession>
<dbReference type="AlphaFoldDB" id="A0A069NNJ2"/>
<sequence>MATFDVSVEDKVKILVVDDLPSQHMVLRSVLDGPDQEVVSVSSGREALKAVLQEEFAVILLDVNMPDMNGFETASMLRSYRPTASTPIIFVTAYADDAEMARGYSLGAVDYISSPVVPEILSAKVRVFVQMFCMNRELRVRAEQREALARAEAQRASADEARQRADFLSHVSHLLTRSLDVQTTLNRILETSVPALADLACVYLEVDGDVTPPTSLRYGPAVRALIDPARGQEIDAIAPLGRFYKLAKQTLDRGESLICRSEAERVFGWPAGGEDEQHSVKFEELRFHLVLSGAERKAVLCFGVVRCDESRQPAPVVTEFVSRASIALENAFLFSALRDEDRRKNEFLAMLAHELRNPLAPISNAVSVMRSAEPGDSKMMKWATQIIGNQLGHMVRIVDDLLDVSRIARGTVALKREPVHLRTVVERAIETSRPHFANRSQAFSCEQKEDDVVIEGDVVRLTQVVANLLNNASKFTPPGGHISLSTGFSGGSAVVTVIDDGEGIDPKLLPRVFDLFAQGDSALDRAQGGLGIGLTLARHLTELHGGSIRCWSRGRGRGAKFTVELPAACAADKPTPVANVLPLRRKRDVRVLVVDDSVASTESLKIFLELHGYEVQCTHDGVSALALAKEFEPRIAILDIGLPGMNGYEVARAIRADDSLRDCLLIAVSGYGQDEDRRKSRSAGIDHHLIKPADLTSLVELISTHMMHEGTGAEDQGRPAGI</sequence>
<keyword evidence="6 12" id="KW-0418">Kinase</keyword>
<dbReference type="OrthoDB" id="9768069at2"/>
<keyword evidence="4 7" id="KW-0597">Phosphoprotein</keyword>
<evidence type="ECO:0000256" key="1">
    <source>
        <dbReference type="ARBA" id="ARBA00000085"/>
    </source>
</evidence>
<dbReference type="eggNOG" id="COG3437">
    <property type="taxonomic scope" value="Bacteria"/>
</dbReference>
<dbReference type="GO" id="GO:0005886">
    <property type="term" value="C:plasma membrane"/>
    <property type="evidence" value="ECO:0007669"/>
    <property type="project" value="UniProtKB-SubCell"/>
</dbReference>
<dbReference type="PROSITE" id="PS50110">
    <property type="entry name" value="RESPONSE_REGULATORY"/>
    <property type="match status" value="2"/>
</dbReference>
<dbReference type="Gene3D" id="3.40.50.2300">
    <property type="match status" value="2"/>
</dbReference>
<dbReference type="Pfam" id="PF00072">
    <property type="entry name" value="Response_reg"/>
    <property type="match status" value="2"/>
</dbReference>
<feature type="coiled-coil region" evidence="8">
    <location>
        <begin position="134"/>
        <end position="161"/>
    </location>
</feature>
<name>A0A069NNJ2_9BURK</name>
<evidence type="ECO:0000256" key="5">
    <source>
        <dbReference type="ARBA" id="ARBA00022679"/>
    </source>
</evidence>
<dbReference type="PANTHER" id="PTHR43547">
    <property type="entry name" value="TWO-COMPONENT HISTIDINE KINASE"/>
    <property type="match status" value="1"/>
</dbReference>
<evidence type="ECO:0000256" key="4">
    <source>
        <dbReference type="ARBA" id="ARBA00022553"/>
    </source>
</evidence>
<dbReference type="FunFam" id="3.30.565.10:FF:000006">
    <property type="entry name" value="Sensor histidine kinase WalK"/>
    <property type="match status" value="1"/>
</dbReference>
<feature type="domain" description="Response regulatory" evidence="10">
    <location>
        <begin position="13"/>
        <end position="129"/>
    </location>
</feature>
<feature type="domain" description="Histidine kinase" evidence="9">
    <location>
        <begin position="350"/>
        <end position="569"/>
    </location>
</feature>